<reference evidence="1 2" key="1">
    <citation type="submission" date="2014-06" db="EMBL/GenBank/DDBJ databases">
        <title>Whole Genome Sequences of Three Symbiotic Endozoicomonas Bacteria.</title>
        <authorList>
            <person name="Neave M.J."/>
            <person name="Apprill A."/>
            <person name="Voolstra C.R."/>
        </authorList>
    </citation>
    <scope>NUCLEOTIDE SEQUENCE [LARGE SCALE GENOMIC DNA]</scope>
    <source>
        <strain evidence="1 2">LMG 24815</strain>
    </source>
</reference>
<sequence length="129" mass="14460">MTAIIAVTSEGSNELSKWNNWTKNSLKYVTASEKKEIDNQKYKNVQKKVQDEAKRKNQQGQLIVASGVGTKVCKLESGIVYAGFVERIENSKIKVSVVSATLRGSSNIRPSGFQQTITWDKPENWYSCN</sequence>
<protein>
    <submittedName>
        <fullName evidence="1">Uncharacterized protein</fullName>
    </submittedName>
</protein>
<dbReference type="AlphaFoldDB" id="A0A081N854"/>
<gene>
    <name evidence="1" type="ORF">GZ77_09920</name>
</gene>
<proteinExistence type="predicted"/>
<evidence type="ECO:0000313" key="2">
    <source>
        <dbReference type="Proteomes" id="UP000028006"/>
    </source>
</evidence>
<accession>A0A081N854</accession>
<keyword evidence="2" id="KW-1185">Reference proteome</keyword>
<name>A0A081N854_9GAMM</name>
<organism evidence="1 2">
    <name type="scientific">Endozoicomonas montiporae</name>
    <dbReference type="NCBI Taxonomy" id="1027273"/>
    <lineage>
        <taxon>Bacteria</taxon>
        <taxon>Pseudomonadati</taxon>
        <taxon>Pseudomonadota</taxon>
        <taxon>Gammaproteobacteria</taxon>
        <taxon>Oceanospirillales</taxon>
        <taxon>Endozoicomonadaceae</taxon>
        <taxon>Endozoicomonas</taxon>
    </lineage>
</organism>
<comment type="caution">
    <text evidence="1">The sequence shown here is derived from an EMBL/GenBank/DDBJ whole genome shotgun (WGS) entry which is preliminary data.</text>
</comment>
<dbReference type="EMBL" id="JOKG01000002">
    <property type="protein sequence ID" value="KEQ14627.1"/>
    <property type="molecule type" value="Genomic_DNA"/>
</dbReference>
<dbReference type="Proteomes" id="UP000028006">
    <property type="component" value="Unassembled WGS sequence"/>
</dbReference>
<evidence type="ECO:0000313" key="1">
    <source>
        <dbReference type="EMBL" id="KEQ14627.1"/>
    </source>
</evidence>